<evidence type="ECO:0000313" key="2">
    <source>
        <dbReference type="EMBL" id="GAA5068750.1"/>
    </source>
</evidence>
<evidence type="ECO:0000313" key="3">
    <source>
        <dbReference type="Proteomes" id="UP001501083"/>
    </source>
</evidence>
<name>A0ABP9L3Q9_9GAMM</name>
<dbReference type="Proteomes" id="UP001501083">
    <property type="component" value="Unassembled WGS sequence"/>
</dbReference>
<accession>A0ABP9L3Q9</accession>
<feature type="transmembrane region" description="Helical" evidence="1">
    <location>
        <begin position="107"/>
        <end position="128"/>
    </location>
</feature>
<keyword evidence="3" id="KW-1185">Reference proteome</keyword>
<sequence length="180" mass="18881">MLASSPTSSITGELSNHKVAAVFVSATEAQRAADAVHAELFLGGAQVQLIRPGDARTSKKLEPESQGIWRTIVVAHVRLGVFGLILGAVAFGVLYAIGPPFIVNSPIAALLVLLFFGTVAGLLLGGLVSLRPDHDRYVEATRDAMETGRTTVVVHALTSQQRSAAAEFLRAHGGEVTSTL</sequence>
<comment type="caution">
    <text evidence="2">The sequence shown here is derived from an EMBL/GenBank/DDBJ whole genome shotgun (WGS) entry which is preliminary data.</text>
</comment>
<keyword evidence="1" id="KW-0472">Membrane</keyword>
<evidence type="ECO:0000256" key="1">
    <source>
        <dbReference type="SAM" id="Phobius"/>
    </source>
</evidence>
<reference evidence="3" key="1">
    <citation type="journal article" date="2019" name="Int. J. Syst. Evol. Microbiol.">
        <title>The Global Catalogue of Microorganisms (GCM) 10K type strain sequencing project: providing services to taxonomists for standard genome sequencing and annotation.</title>
        <authorList>
            <consortium name="The Broad Institute Genomics Platform"/>
            <consortium name="The Broad Institute Genome Sequencing Center for Infectious Disease"/>
            <person name="Wu L."/>
            <person name="Ma J."/>
        </authorList>
    </citation>
    <scope>NUCLEOTIDE SEQUENCE [LARGE SCALE GENOMIC DNA]</scope>
    <source>
        <strain evidence="3">JCM 19212</strain>
    </source>
</reference>
<organism evidence="2 3">
    <name type="scientific">Lysobacter panacisoli</name>
    <dbReference type="NCBI Taxonomy" id="1255263"/>
    <lineage>
        <taxon>Bacteria</taxon>
        <taxon>Pseudomonadati</taxon>
        <taxon>Pseudomonadota</taxon>
        <taxon>Gammaproteobacteria</taxon>
        <taxon>Lysobacterales</taxon>
        <taxon>Lysobacteraceae</taxon>
        <taxon>Lysobacter</taxon>
    </lineage>
</organism>
<dbReference type="RefSeq" id="WP_158982981.1">
    <property type="nucleotide sequence ID" value="NZ_BAABKY010000001.1"/>
</dbReference>
<dbReference type="EMBL" id="BAABKY010000001">
    <property type="protein sequence ID" value="GAA5068750.1"/>
    <property type="molecule type" value="Genomic_DNA"/>
</dbReference>
<keyword evidence="1" id="KW-0812">Transmembrane</keyword>
<protein>
    <recommendedName>
        <fullName evidence="4">Riboflavin biosynthesis protein RibA</fullName>
    </recommendedName>
</protein>
<feature type="transmembrane region" description="Helical" evidence="1">
    <location>
        <begin position="79"/>
        <end position="101"/>
    </location>
</feature>
<keyword evidence="1" id="KW-1133">Transmembrane helix</keyword>
<proteinExistence type="predicted"/>
<gene>
    <name evidence="2" type="ORF">GCM10025759_04830</name>
</gene>
<evidence type="ECO:0008006" key="4">
    <source>
        <dbReference type="Google" id="ProtNLM"/>
    </source>
</evidence>